<evidence type="ECO:0000313" key="1">
    <source>
        <dbReference type="EMBL" id="MBJ6726264.1"/>
    </source>
</evidence>
<reference evidence="1" key="1">
    <citation type="submission" date="2020-12" db="EMBL/GenBank/DDBJ databases">
        <title>Geomonas sp. Red875, isolated from river sediment.</title>
        <authorList>
            <person name="Xu Z."/>
            <person name="Zhang Z."/>
            <person name="Masuda Y."/>
            <person name="Itoh H."/>
            <person name="Senoo K."/>
        </authorList>
    </citation>
    <scope>NUCLEOTIDE SEQUENCE</scope>
    <source>
        <strain evidence="1">Red875</strain>
    </source>
</reference>
<dbReference type="EMBL" id="JAEMHM010000013">
    <property type="protein sequence ID" value="MBJ6726264.1"/>
    <property type="molecule type" value="Genomic_DNA"/>
</dbReference>
<dbReference type="RefSeq" id="WP_199385152.1">
    <property type="nucleotide sequence ID" value="NZ_JAEMHM010000013.1"/>
</dbReference>
<keyword evidence="2" id="KW-1185">Reference proteome</keyword>
<evidence type="ECO:0000313" key="2">
    <source>
        <dbReference type="Proteomes" id="UP000636888"/>
    </source>
</evidence>
<comment type="caution">
    <text evidence="1">The sequence shown here is derived from an EMBL/GenBank/DDBJ whole genome shotgun (WGS) entry which is preliminary data.</text>
</comment>
<accession>A0A8J7JGX9</accession>
<organism evidence="1 2">
    <name type="scientific">Geomesophilobacter sediminis</name>
    <dbReference type="NCBI Taxonomy" id="2798584"/>
    <lineage>
        <taxon>Bacteria</taxon>
        <taxon>Pseudomonadati</taxon>
        <taxon>Thermodesulfobacteriota</taxon>
        <taxon>Desulfuromonadia</taxon>
        <taxon>Geobacterales</taxon>
        <taxon>Geobacteraceae</taxon>
        <taxon>Geomesophilobacter</taxon>
    </lineage>
</organism>
<sequence>MNIKKSELQAFLADMPDVVDADEVMHRVYLLQKIEAGEADIVSGKVVSHADAVERLSQKWRD</sequence>
<gene>
    <name evidence="1" type="ORF">JFN93_16240</name>
</gene>
<protein>
    <submittedName>
        <fullName evidence="1">Uncharacterized protein</fullName>
    </submittedName>
</protein>
<name>A0A8J7JGX9_9BACT</name>
<proteinExistence type="predicted"/>
<dbReference type="AlphaFoldDB" id="A0A8J7JGX9"/>
<dbReference type="Proteomes" id="UP000636888">
    <property type="component" value="Unassembled WGS sequence"/>
</dbReference>